<reference evidence="2" key="1">
    <citation type="journal article" date="2017" name="Nucleic Acids Res.">
        <title>Proteogenomics produces comprehensive and highly accurate protein-coding gene annotation in a complete genome assembly of Malassezia sympodialis.</title>
        <authorList>
            <person name="Zhu Y."/>
            <person name="Engstroem P.G."/>
            <person name="Tellgren-Roth C."/>
            <person name="Baudo C.D."/>
            <person name="Kennell J.C."/>
            <person name="Sun S."/>
            <person name="Billmyre R.B."/>
            <person name="Schroeder M.S."/>
            <person name="Andersson A."/>
            <person name="Holm T."/>
            <person name="Sigurgeirsson B."/>
            <person name="Wu G."/>
            <person name="Sankaranarayanan S.R."/>
            <person name="Siddharthan R."/>
            <person name="Sanyal K."/>
            <person name="Lundeberg J."/>
            <person name="Nystedt B."/>
            <person name="Boekhout T."/>
            <person name="Dawson T.L. Jr."/>
            <person name="Heitman J."/>
            <person name="Scheynius A."/>
            <person name="Lehtioe J."/>
        </authorList>
    </citation>
    <scope>NUCLEOTIDE SEQUENCE [LARGE SCALE GENOMIC DNA]</scope>
    <source>
        <strain evidence="2">ATCC 42132</strain>
    </source>
</reference>
<dbReference type="OrthoDB" id="3360377at2759"/>
<dbReference type="OMA" id="ANMEADP"/>
<evidence type="ECO:0000313" key="2">
    <source>
        <dbReference type="Proteomes" id="UP000186303"/>
    </source>
</evidence>
<protein>
    <submittedName>
        <fullName evidence="1">Uncharacterized protein</fullName>
    </submittedName>
</protein>
<name>A0A1M8A7B2_MALS4</name>
<sequence>MVLHAPGTRAHARAVAALGRAVLRRTGGRAYTAVSAAEVLRAQAEAGSNRELDPRGVDYGLFESPSGEYVHQSRLAPRISTSPAGVDTMRRVLQDGDYAGAAHLFAQLRALGTPLAAPLVEYAYAARWCAASQRADEVVPFLERVPAQAAHSAAAMHQVAQALLLLARDAAALPAAERALLVAADRGFTQALPRALTELYHGPLGGSPGAEALWRSLVPRLRAAGASEATLASLFARVVRAQVRARHAPLHETLPSTSAAPVSFALDARTRTLLQRDALRAPLMLPHDQARFAHYAEARDLMRMRSVLLGAVSRGYVPPLELLSTLLAMASAHTHIPASGAAPCSTGTYLRPLRRRLQACPGLWETAMLRAREKAGDWRGALRLWQARFVPSPAVRAATVEALLATPEPGRGAGAGAGAGAPGTYATAVARNSAARPAAQRAVRARLVPTSYAVATALRALAQGCGPQAAPLAQAYAALVAHARAGASVRAACFEAFVPMMSRADPQRFVRAAPTTPLPTLWTMLQDMRACGVAPRATTWTLWLQALARARGRRAWRVAATLLRAMDEPASEAARALSLPRATAGTYAGVLHVLQRVRPGARVRRRQAHVRGRMQRRGYERCTAVTPNRHA</sequence>
<evidence type="ECO:0000313" key="1">
    <source>
        <dbReference type="EMBL" id="SHO78363.1"/>
    </source>
</evidence>
<keyword evidence="2" id="KW-1185">Reference proteome</keyword>
<gene>
    <name evidence="1" type="ORF">MSYG_2706</name>
</gene>
<dbReference type="EMBL" id="LT671824">
    <property type="protein sequence ID" value="SHO78363.1"/>
    <property type="molecule type" value="Genomic_DNA"/>
</dbReference>
<dbReference type="Proteomes" id="UP000186303">
    <property type="component" value="Chromosome 4"/>
</dbReference>
<dbReference type="AlphaFoldDB" id="A0A1M8A7B2"/>
<proteinExistence type="predicted"/>
<accession>A0A1M8A7B2</accession>
<organism evidence="1 2">
    <name type="scientific">Malassezia sympodialis (strain ATCC 42132)</name>
    <name type="common">Atopic eczema-associated yeast</name>
    <dbReference type="NCBI Taxonomy" id="1230383"/>
    <lineage>
        <taxon>Eukaryota</taxon>
        <taxon>Fungi</taxon>
        <taxon>Dikarya</taxon>
        <taxon>Basidiomycota</taxon>
        <taxon>Ustilaginomycotina</taxon>
        <taxon>Malasseziomycetes</taxon>
        <taxon>Malasseziales</taxon>
        <taxon>Malasseziaceae</taxon>
        <taxon>Malassezia</taxon>
    </lineage>
</organism>
<dbReference type="VEuPathDB" id="FungiDB:MSYG_2706"/>